<dbReference type="GO" id="GO:0016491">
    <property type="term" value="F:oxidoreductase activity"/>
    <property type="evidence" value="ECO:0007669"/>
    <property type="project" value="UniProtKB-KW"/>
</dbReference>
<keyword evidence="1" id="KW-0472">Membrane</keyword>
<dbReference type="SMART" id="SM00829">
    <property type="entry name" value="PKS_ER"/>
    <property type="match status" value="1"/>
</dbReference>
<reference evidence="4" key="1">
    <citation type="journal article" date="2019" name="Int. J. Syst. Evol. Microbiol.">
        <title>The Global Catalogue of Microorganisms (GCM) 10K type strain sequencing project: providing services to taxonomists for standard genome sequencing and annotation.</title>
        <authorList>
            <consortium name="The Broad Institute Genomics Platform"/>
            <consortium name="The Broad Institute Genome Sequencing Center for Infectious Disease"/>
            <person name="Wu L."/>
            <person name="Ma J."/>
        </authorList>
    </citation>
    <scope>NUCLEOTIDE SEQUENCE [LARGE SCALE GENOMIC DNA]</scope>
    <source>
        <strain evidence="4">DFY28</strain>
    </source>
</reference>
<dbReference type="EMBL" id="JBHUEY010000006">
    <property type="protein sequence ID" value="MFD1785187.1"/>
    <property type="molecule type" value="Genomic_DNA"/>
</dbReference>
<name>A0ABW4N4Z3_9CAUL</name>
<dbReference type="NCBIfam" id="TIGR02823">
    <property type="entry name" value="oxido_YhdH"/>
    <property type="match status" value="1"/>
</dbReference>
<dbReference type="RefSeq" id="WP_377282140.1">
    <property type="nucleotide sequence ID" value="NZ_JBHRSI010000005.1"/>
</dbReference>
<proteinExistence type="predicted"/>
<dbReference type="EC" id="1.-.-.-" evidence="3"/>
<dbReference type="InterPro" id="IPR051397">
    <property type="entry name" value="Zn-ADH-like_protein"/>
</dbReference>
<dbReference type="InterPro" id="IPR011032">
    <property type="entry name" value="GroES-like_sf"/>
</dbReference>
<dbReference type="InterPro" id="IPR020843">
    <property type="entry name" value="ER"/>
</dbReference>
<dbReference type="InterPro" id="IPR013154">
    <property type="entry name" value="ADH-like_N"/>
</dbReference>
<accession>A0ABW4N4Z3</accession>
<evidence type="ECO:0000313" key="3">
    <source>
        <dbReference type="EMBL" id="MFD1785187.1"/>
    </source>
</evidence>
<protein>
    <submittedName>
        <fullName evidence="3">MDR family oxidoreductase</fullName>
        <ecNumber evidence="3">1.-.-.-</ecNumber>
    </submittedName>
</protein>
<keyword evidence="3" id="KW-0560">Oxidoreductase</keyword>
<dbReference type="SUPFAM" id="SSF51735">
    <property type="entry name" value="NAD(P)-binding Rossmann-fold domains"/>
    <property type="match status" value="1"/>
</dbReference>
<dbReference type="Pfam" id="PF08240">
    <property type="entry name" value="ADH_N"/>
    <property type="match status" value="1"/>
</dbReference>
<feature type="domain" description="Enoyl reductase (ER)" evidence="2">
    <location>
        <begin position="16"/>
        <end position="327"/>
    </location>
</feature>
<dbReference type="PANTHER" id="PTHR43677:SF1">
    <property type="entry name" value="ACRYLYL-COA REDUCTASE ACUI-RELATED"/>
    <property type="match status" value="1"/>
</dbReference>
<evidence type="ECO:0000313" key="4">
    <source>
        <dbReference type="Proteomes" id="UP001597237"/>
    </source>
</evidence>
<feature type="transmembrane region" description="Helical" evidence="1">
    <location>
        <begin position="154"/>
        <end position="176"/>
    </location>
</feature>
<dbReference type="SUPFAM" id="SSF50129">
    <property type="entry name" value="GroES-like"/>
    <property type="match status" value="1"/>
</dbReference>
<dbReference type="PANTHER" id="PTHR43677">
    <property type="entry name" value="SHORT-CHAIN DEHYDROGENASE/REDUCTASE"/>
    <property type="match status" value="1"/>
</dbReference>
<dbReference type="CDD" id="cd08288">
    <property type="entry name" value="MDR_yhdh"/>
    <property type="match status" value="1"/>
</dbReference>
<dbReference type="InterPro" id="IPR036291">
    <property type="entry name" value="NAD(P)-bd_dom_sf"/>
</dbReference>
<dbReference type="InterPro" id="IPR014188">
    <property type="entry name" value="Acrylyl-CoA_reductase_AcuI"/>
</dbReference>
<dbReference type="InterPro" id="IPR013149">
    <property type="entry name" value="ADH-like_C"/>
</dbReference>
<organism evidence="3 4">
    <name type="scientific">Phenylobacterium terrae</name>
    <dbReference type="NCBI Taxonomy" id="2665495"/>
    <lineage>
        <taxon>Bacteria</taxon>
        <taxon>Pseudomonadati</taxon>
        <taxon>Pseudomonadota</taxon>
        <taxon>Alphaproteobacteria</taxon>
        <taxon>Caulobacterales</taxon>
        <taxon>Caulobacteraceae</taxon>
        <taxon>Phenylobacterium</taxon>
    </lineage>
</organism>
<keyword evidence="1" id="KW-0812">Transmembrane</keyword>
<dbReference type="Proteomes" id="UP001597237">
    <property type="component" value="Unassembled WGS sequence"/>
</dbReference>
<dbReference type="Pfam" id="PF00107">
    <property type="entry name" value="ADH_zinc_N"/>
    <property type="match status" value="1"/>
</dbReference>
<comment type="caution">
    <text evidence="3">The sequence shown here is derived from an EMBL/GenBank/DDBJ whole genome shotgun (WGS) entry which is preliminary data.</text>
</comment>
<evidence type="ECO:0000259" key="2">
    <source>
        <dbReference type="SMART" id="SM00829"/>
    </source>
</evidence>
<sequence>MSDTFRALRVHKTDAGQETRFEDLTAADLMDGDVVVRVEFSTVNFKDGLALTGRSPVVRVWPLIPGIDFAGEVESSSHPEFKAGDKVVLNGWGVGETHHGGYAQKARVKGDWLVKLPAGLTTEQAMAIGTAGYTAMLCVMGLEKGGVTPDKGEVVVTGAAGGVGSVAVALLAGLGYRVVASTGRKDTEGDYLRGLGAADLIDRNELSGPGRPLARERWAGAVDAVGSHTLANVLSQTRYGGVVTACGLAQGMDLPASVAPFILRGVTLMGVDSVMRPKADRAAAWGRLARELDLDKLDAMTSKAALGDLPRLAGEILDGKVRGRMVIDVNG</sequence>
<dbReference type="Gene3D" id="3.90.180.10">
    <property type="entry name" value="Medium-chain alcohol dehydrogenases, catalytic domain"/>
    <property type="match status" value="1"/>
</dbReference>
<dbReference type="Gene3D" id="3.40.50.720">
    <property type="entry name" value="NAD(P)-binding Rossmann-like Domain"/>
    <property type="match status" value="1"/>
</dbReference>
<keyword evidence="4" id="KW-1185">Reference proteome</keyword>
<evidence type="ECO:0000256" key="1">
    <source>
        <dbReference type="SAM" id="Phobius"/>
    </source>
</evidence>
<gene>
    <name evidence="3" type="ORF">ACFSC0_17435</name>
</gene>
<keyword evidence="1" id="KW-1133">Transmembrane helix</keyword>